<organism evidence="2 3">
    <name type="scientific">Methylomonas rapida</name>
    <dbReference type="NCBI Taxonomy" id="2963939"/>
    <lineage>
        <taxon>Bacteria</taxon>
        <taxon>Pseudomonadati</taxon>
        <taxon>Pseudomonadota</taxon>
        <taxon>Gammaproteobacteria</taxon>
        <taxon>Methylococcales</taxon>
        <taxon>Methylococcaceae</taxon>
        <taxon>Methylomonas</taxon>
    </lineage>
</organism>
<accession>A0ABY7GKC1</accession>
<dbReference type="Pfam" id="PF12146">
    <property type="entry name" value="Hydrolase_4"/>
    <property type="match status" value="1"/>
</dbReference>
<dbReference type="RefSeq" id="WP_255189860.1">
    <property type="nucleotide sequence ID" value="NZ_CP113517.1"/>
</dbReference>
<dbReference type="PANTHER" id="PTHR12277">
    <property type="entry name" value="ALPHA/BETA HYDROLASE DOMAIN-CONTAINING PROTEIN"/>
    <property type="match status" value="1"/>
</dbReference>
<gene>
    <name evidence="2" type="ORF">NM686_021545</name>
</gene>
<proteinExistence type="predicted"/>
<dbReference type="Gene3D" id="3.40.50.1820">
    <property type="entry name" value="alpha/beta hydrolase"/>
    <property type="match status" value="1"/>
</dbReference>
<dbReference type="InterPro" id="IPR029058">
    <property type="entry name" value="AB_hydrolase_fold"/>
</dbReference>
<dbReference type="Proteomes" id="UP001162780">
    <property type="component" value="Chromosome"/>
</dbReference>
<evidence type="ECO:0000259" key="1">
    <source>
        <dbReference type="Pfam" id="PF12146"/>
    </source>
</evidence>
<name>A0ABY7GKC1_9GAMM</name>
<sequence>MTLLLTYLLMLLAVFLLQRKMMYFPARMTPSRHAEMLTRLNLQPWPAAADLRGLISKVPPLDEKGTILVFHGNAGSAVHRTYFLDALQMQGYRVVIAEYPGYGTRSGSPTEATLIQDGIATAKMAAEAFKGPLFLCGESLGSGVVAGIAASKQVPVKGLLLITPFDSMSEVAQHHYWFFLARWLILDKYDTAAKLRDFHGPIALIMAEQDEVIPNNRTLALFDGLPATKKLWRFENAGHNSLPMDQGQPWWQQVMQFIDH</sequence>
<protein>
    <submittedName>
        <fullName evidence="2">Alpha/beta fold hydrolase</fullName>
    </submittedName>
</protein>
<keyword evidence="3" id="KW-1185">Reference proteome</keyword>
<evidence type="ECO:0000313" key="3">
    <source>
        <dbReference type="Proteomes" id="UP001162780"/>
    </source>
</evidence>
<evidence type="ECO:0000313" key="2">
    <source>
        <dbReference type="EMBL" id="WAR44893.1"/>
    </source>
</evidence>
<dbReference type="SUPFAM" id="SSF53474">
    <property type="entry name" value="alpha/beta-Hydrolases"/>
    <property type="match status" value="1"/>
</dbReference>
<reference evidence="2" key="1">
    <citation type="submission" date="2022-11" db="EMBL/GenBank/DDBJ databases">
        <title>Methylomonas rapida sp. nov., Carotenoid-Producing Obligate Methanotrophs with High Growth Characteristics and Biotechnological Potential.</title>
        <authorList>
            <person name="Tikhonova E.N."/>
            <person name="Suleimanov R.Z."/>
            <person name="Miroshnikov K."/>
            <person name="Oshkin I.Y."/>
            <person name="Belova S.E."/>
            <person name="Danilova O.V."/>
            <person name="Ashikhmin A."/>
            <person name="Konopkin A."/>
            <person name="But S.Y."/>
            <person name="Khmelenina V.N."/>
            <person name="Kuznetsov N."/>
            <person name="Pimenov N.V."/>
            <person name="Dedysh S.N."/>
        </authorList>
    </citation>
    <scope>NUCLEOTIDE SEQUENCE</scope>
    <source>
        <strain evidence="2">MP1</strain>
    </source>
</reference>
<dbReference type="InterPro" id="IPR022742">
    <property type="entry name" value="Hydrolase_4"/>
</dbReference>
<feature type="domain" description="Serine aminopeptidase S33" evidence="1">
    <location>
        <begin position="63"/>
        <end position="170"/>
    </location>
</feature>
<keyword evidence="2" id="KW-0378">Hydrolase</keyword>
<dbReference type="GO" id="GO:0016787">
    <property type="term" value="F:hydrolase activity"/>
    <property type="evidence" value="ECO:0007669"/>
    <property type="project" value="UniProtKB-KW"/>
</dbReference>
<dbReference type="PANTHER" id="PTHR12277:SF79">
    <property type="entry name" value="XAA-PRO DIPEPTIDYL-PEPTIDASE-RELATED"/>
    <property type="match status" value="1"/>
</dbReference>
<dbReference type="EMBL" id="CP113517">
    <property type="protein sequence ID" value="WAR44893.1"/>
    <property type="molecule type" value="Genomic_DNA"/>
</dbReference>